<evidence type="ECO:0000313" key="1">
    <source>
        <dbReference type="EMBL" id="MQY52389.1"/>
    </source>
</evidence>
<dbReference type="SUPFAM" id="SSF109604">
    <property type="entry name" value="HD-domain/PDEase-like"/>
    <property type="match status" value="1"/>
</dbReference>
<evidence type="ECO:0008006" key="3">
    <source>
        <dbReference type="Google" id="ProtNLM"/>
    </source>
</evidence>
<reference evidence="1 2" key="1">
    <citation type="submission" date="2019-10" db="EMBL/GenBank/DDBJ databases">
        <title>Whole-genome sequence of the purple nonsulfur photosynthetic bacterium Rhodocyclus tenuis.</title>
        <authorList>
            <person name="Kyndt J.A."/>
            <person name="Meyer T.E."/>
        </authorList>
    </citation>
    <scope>NUCLEOTIDE SEQUENCE [LARGE SCALE GENOMIC DNA]</scope>
    <source>
        <strain evidence="1 2">DSM 110</strain>
    </source>
</reference>
<dbReference type="AlphaFoldDB" id="A0A6L5JYX6"/>
<dbReference type="Proteomes" id="UP000480275">
    <property type="component" value="Unassembled WGS sequence"/>
</dbReference>
<name>A0A6L5JYX6_RHOTE</name>
<gene>
    <name evidence="1" type="ORF">GHK24_11455</name>
</gene>
<accession>A0A6L5JYX6</accession>
<evidence type="ECO:0000313" key="2">
    <source>
        <dbReference type="Proteomes" id="UP000480275"/>
    </source>
</evidence>
<proteinExistence type="predicted"/>
<dbReference type="EMBL" id="WIXJ01000009">
    <property type="protein sequence ID" value="MQY52389.1"/>
    <property type="molecule type" value="Genomic_DNA"/>
</dbReference>
<sequence length="157" mass="16811">MAERALAMGQGQALVHAPILALGGLIHDAGKADDYRYDPVTRHYRLSARGSLIGHRDTLQQWIAAAMAMHRVNLPETQYLGFIHALTAAKGAPPWLGLREPRSLEATILSMADRLSGEVDLYGQLAPETAGFGRYHPQLRGRAFVVGAEAGEGGASG</sequence>
<organism evidence="1 2">
    <name type="scientific">Rhodocyclus tenuis</name>
    <name type="common">Rhodospirillum tenue</name>
    <dbReference type="NCBI Taxonomy" id="1066"/>
    <lineage>
        <taxon>Bacteria</taxon>
        <taxon>Pseudomonadati</taxon>
        <taxon>Pseudomonadota</taxon>
        <taxon>Betaproteobacteria</taxon>
        <taxon>Rhodocyclales</taxon>
        <taxon>Rhodocyclaceae</taxon>
        <taxon>Rhodocyclus</taxon>
    </lineage>
</organism>
<dbReference type="OrthoDB" id="8526051at2"/>
<protein>
    <recommendedName>
        <fullName evidence="3">CRISPR-associated endonuclease Cas3</fullName>
    </recommendedName>
</protein>
<comment type="caution">
    <text evidence="1">The sequence shown here is derived from an EMBL/GenBank/DDBJ whole genome shotgun (WGS) entry which is preliminary data.</text>
</comment>